<dbReference type="EMBL" id="WIWP01000057">
    <property type="protein sequence ID" value="MQT28127.1"/>
    <property type="molecule type" value="Genomic_DNA"/>
</dbReference>
<evidence type="ECO:0000256" key="4">
    <source>
        <dbReference type="ARBA" id="ARBA00022475"/>
    </source>
</evidence>
<evidence type="ECO:0000313" key="16">
    <source>
        <dbReference type="Proteomes" id="UP000443000"/>
    </source>
</evidence>
<comment type="function">
    <text evidence="1 10">Controls the rotational direction of flagella during chemotaxis.</text>
</comment>
<sequence>MRMPRVILLIVGLNMVITLGSVVFGYLYLRPDKTSDVEQVQKVGEATIAQDPANYVFYPVDKIVVNLRGDDREHYFVLDLALQGDAEQSASAFKQAELLVRNAVVGSLSTLPLNQLRALSLTDLQSRLEQDLRKSFSAKGLGIPFTSVLVSKMLVQ</sequence>
<evidence type="ECO:0000256" key="10">
    <source>
        <dbReference type="RuleBase" id="RU364125"/>
    </source>
</evidence>
<dbReference type="Proteomes" id="UP000437970">
    <property type="component" value="Unassembled WGS sequence"/>
</dbReference>
<reference evidence="15 16" key="1">
    <citation type="submission" date="2019-10" db="EMBL/GenBank/DDBJ databases">
        <title>Evaluation of single-gene subtyping targets for Pseudomonas.</title>
        <authorList>
            <person name="Reichler S.J."/>
            <person name="Orsi R.H."/>
            <person name="Wiedmann M."/>
            <person name="Martin N.H."/>
            <person name="Murphy S.I."/>
        </authorList>
    </citation>
    <scope>NUCLEOTIDE SEQUENCE</scope>
    <source>
        <strain evidence="11 17">FSL R10-0802</strain>
        <strain evidence="13 16">FSL R10-1594</strain>
        <strain evidence="14 15">FSL R10-1984</strain>
        <strain evidence="12">FSL R10-2339</strain>
    </source>
</reference>
<evidence type="ECO:0000313" key="11">
    <source>
        <dbReference type="EMBL" id="MQT28127.1"/>
    </source>
</evidence>
<keyword evidence="5 10" id="KW-0145">Chemotaxis</keyword>
<dbReference type="InterPro" id="IPR005503">
    <property type="entry name" value="FliL"/>
</dbReference>
<comment type="subcellular location">
    <subcellularLocation>
        <location evidence="10">Cell inner membrane</location>
    </subcellularLocation>
    <subcellularLocation>
        <location evidence="2">Cell membrane</location>
        <topology evidence="2">Single-pass membrane protein</topology>
    </subcellularLocation>
</comment>
<dbReference type="Proteomes" id="UP000713985">
    <property type="component" value="Unassembled WGS sequence"/>
</dbReference>
<protein>
    <recommendedName>
        <fullName evidence="10">Flagellar protein FliL</fullName>
    </recommendedName>
</protein>
<evidence type="ECO:0000256" key="2">
    <source>
        <dbReference type="ARBA" id="ARBA00004162"/>
    </source>
</evidence>
<dbReference type="GO" id="GO:0006935">
    <property type="term" value="P:chemotaxis"/>
    <property type="evidence" value="ECO:0007669"/>
    <property type="project" value="UniProtKB-KW"/>
</dbReference>
<dbReference type="AlphaFoldDB" id="A0A6A7YTZ1"/>
<evidence type="ECO:0000313" key="14">
    <source>
        <dbReference type="EMBL" id="MQU28894.1"/>
    </source>
</evidence>
<evidence type="ECO:0000313" key="12">
    <source>
        <dbReference type="EMBL" id="MQT80344.1"/>
    </source>
</evidence>
<evidence type="ECO:0000256" key="3">
    <source>
        <dbReference type="ARBA" id="ARBA00008281"/>
    </source>
</evidence>
<dbReference type="Proteomes" id="UP000443000">
    <property type="component" value="Unassembled WGS sequence"/>
</dbReference>
<comment type="similarity">
    <text evidence="3 10">Belongs to the FliL family.</text>
</comment>
<evidence type="ECO:0000256" key="8">
    <source>
        <dbReference type="ARBA" id="ARBA00022989"/>
    </source>
</evidence>
<accession>A0A6A7YTZ1</accession>
<gene>
    <name evidence="13" type="ORF">GHN41_13240</name>
    <name evidence="12" type="ORF">GHN86_09770</name>
    <name evidence="11" type="ORF">GHN94_20165</name>
    <name evidence="14" type="ORF">GHO29_20710</name>
</gene>
<dbReference type="GO" id="GO:0009425">
    <property type="term" value="C:bacterial-type flagellum basal body"/>
    <property type="evidence" value="ECO:0007669"/>
    <property type="project" value="InterPro"/>
</dbReference>
<dbReference type="GO" id="GO:0071973">
    <property type="term" value="P:bacterial-type flagellum-dependent cell motility"/>
    <property type="evidence" value="ECO:0007669"/>
    <property type="project" value="InterPro"/>
</dbReference>
<feature type="transmembrane region" description="Helical" evidence="10">
    <location>
        <begin position="6"/>
        <end position="29"/>
    </location>
</feature>
<organism evidence="12">
    <name type="scientific">Pseudomonas helleri</name>
    <dbReference type="NCBI Taxonomy" id="1608996"/>
    <lineage>
        <taxon>Bacteria</taxon>
        <taxon>Pseudomonadati</taxon>
        <taxon>Pseudomonadota</taxon>
        <taxon>Gammaproteobacteria</taxon>
        <taxon>Pseudomonadales</taxon>
        <taxon>Pseudomonadaceae</taxon>
        <taxon>Pseudomonas</taxon>
    </lineage>
</organism>
<evidence type="ECO:0000313" key="17">
    <source>
        <dbReference type="Proteomes" id="UP000713985"/>
    </source>
</evidence>
<keyword evidence="7 10" id="KW-0283">Flagellar rotation</keyword>
<dbReference type="OrthoDB" id="7030830at2"/>
<dbReference type="EMBL" id="WIVW01000043">
    <property type="protein sequence ID" value="MQU28894.1"/>
    <property type="molecule type" value="Genomic_DNA"/>
</dbReference>
<keyword evidence="17" id="KW-1185">Reference proteome</keyword>
<keyword evidence="10" id="KW-0997">Cell inner membrane</keyword>
<comment type="caution">
    <text evidence="12">The sequence shown here is derived from an EMBL/GenBank/DDBJ whole genome shotgun (WGS) entry which is preliminary data.</text>
</comment>
<dbReference type="EMBL" id="WIWC01000012">
    <property type="protein sequence ID" value="MQT80344.1"/>
    <property type="molecule type" value="Genomic_DNA"/>
</dbReference>
<keyword evidence="4" id="KW-1003">Cell membrane</keyword>
<keyword evidence="9 10" id="KW-0472">Membrane</keyword>
<dbReference type="EMBL" id="WIVT01000014">
    <property type="protein sequence ID" value="MQU17401.1"/>
    <property type="molecule type" value="Genomic_DNA"/>
</dbReference>
<dbReference type="GO" id="GO:0005886">
    <property type="term" value="C:plasma membrane"/>
    <property type="evidence" value="ECO:0007669"/>
    <property type="project" value="UniProtKB-SubCell"/>
</dbReference>
<keyword evidence="8 10" id="KW-1133">Transmembrane helix</keyword>
<evidence type="ECO:0000256" key="1">
    <source>
        <dbReference type="ARBA" id="ARBA00002254"/>
    </source>
</evidence>
<proteinExistence type="inferred from homology"/>
<evidence type="ECO:0000313" key="13">
    <source>
        <dbReference type="EMBL" id="MQU17401.1"/>
    </source>
</evidence>
<evidence type="ECO:0000313" key="15">
    <source>
        <dbReference type="Proteomes" id="UP000437970"/>
    </source>
</evidence>
<name>A0A6A7YTZ1_9PSED</name>
<evidence type="ECO:0000256" key="6">
    <source>
        <dbReference type="ARBA" id="ARBA00022692"/>
    </source>
</evidence>
<evidence type="ECO:0000256" key="7">
    <source>
        <dbReference type="ARBA" id="ARBA00022779"/>
    </source>
</evidence>
<dbReference type="Pfam" id="PF03748">
    <property type="entry name" value="FliL"/>
    <property type="match status" value="1"/>
</dbReference>
<keyword evidence="6 10" id="KW-0812">Transmembrane</keyword>
<evidence type="ECO:0000256" key="9">
    <source>
        <dbReference type="ARBA" id="ARBA00023136"/>
    </source>
</evidence>
<evidence type="ECO:0000256" key="5">
    <source>
        <dbReference type="ARBA" id="ARBA00022500"/>
    </source>
</evidence>